<dbReference type="FunFam" id="1.20.1160.11:FF:000001">
    <property type="entry name" value="Paired amphipathic helix protein Sin3"/>
    <property type="match status" value="1"/>
</dbReference>
<accession>A0A0D9X6X0</accession>
<evidence type="ECO:0000256" key="4">
    <source>
        <dbReference type="SAM" id="MobiDB-lite"/>
    </source>
</evidence>
<dbReference type="InterPro" id="IPR003822">
    <property type="entry name" value="PAH"/>
</dbReference>
<dbReference type="Gramene" id="LPERR08G09540.1">
    <property type="protein sequence ID" value="LPERR08G09540.1"/>
    <property type="gene ID" value="LPERR08G09540"/>
</dbReference>
<dbReference type="Proteomes" id="UP000032180">
    <property type="component" value="Chromosome 8"/>
</dbReference>
<dbReference type="eggNOG" id="KOG4204">
    <property type="taxonomic scope" value="Eukaryota"/>
</dbReference>
<sequence>MGFKPLKPSVKPPTPKPKSAGTSKSRLVDAQRYILTIKNKFRNHCPEKYHEFLNIFKDFSMERIGTDTVIARVKILFRGYPDLLHGFNKYMPRSTKIII</sequence>
<proteinExistence type="predicted"/>
<dbReference type="Pfam" id="PF02671">
    <property type="entry name" value="PAH"/>
    <property type="match status" value="1"/>
</dbReference>
<dbReference type="InterPro" id="IPR036600">
    <property type="entry name" value="PAH_sf"/>
</dbReference>
<dbReference type="PROSITE" id="PS51477">
    <property type="entry name" value="PAH"/>
    <property type="match status" value="1"/>
</dbReference>
<comment type="subcellular location">
    <subcellularLocation>
        <location evidence="1 3">Nucleus</location>
    </subcellularLocation>
</comment>
<reference evidence="6" key="2">
    <citation type="submission" date="2013-12" db="EMBL/GenBank/DDBJ databases">
        <authorList>
            <person name="Yu Y."/>
            <person name="Lee S."/>
            <person name="de Baynast K."/>
            <person name="Wissotski M."/>
            <person name="Liu L."/>
            <person name="Talag J."/>
            <person name="Goicoechea J."/>
            <person name="Angelova A."/>
            <person name="Jetty R."/>
            <person name="Kudrna D."/>
            <person name="Golser W."/>
            <person name="Rivera L."/>
            <person name="Zhang J."/>
            <person name="Wing R."/>
        </authorList>
    </citation>
    <scope>NUCLEOTIDE SEQUENCE</scope>
</reference>
<dbReference type="GO" id="GO:0003714">
    <property type="term" value="F:transcription corepressor activity"/>
    <property type="evidence" value="ECO:0007669"/>
    <property type="project" value="InterPro"/>
</dbReference>
<keyword evidence="2 3" id="KW-0539">Nucleus</keyword>
<evidence type="ECO:0008006" key="7">
    <source>
        <dbReference type="Google" id="ProtNLM"/>
    </source>
</evidence>
<reference evidence="5 6" key="1">
    <citation type="submission" date="2012-08" db="EMBL/GenBank/DDBJ databases">
        <title>Oryza genome evolution.</title>
        <authorList>
            <person name="Wing R.A."/>
        </authorList>
    </citation>
    <scope>NUCLEOTIDE SEQUENCE</scope>
</reference>
<dbReference type="PANTHER" id="PTHR12346">
    <property type="entry name" value="SIN3B-RELATED"/>
    <property type="match status" value="1"/>
</dbReference>
<dbReference type="InterPro" id="IPR039774">
    <property type="entry name" value="Sin3-like"/>
</dbReference>
<evidence type="ECO:0000256" key="3">
    <source>
        <dbReference type="PROSITE-ProRule" id="PRU00810"/>
    </source>
</evidence>
<name>A0A0D9X6X0_9ORYZ</name>
<dbReference type="EnsemblPlants" id="LPERR08G09540.1">
    <property type="protein sequence ID" value="LPERR08G09540.1"/>
    <property type="gene ID" value="LPERR08G09540"/>
</dbReference>
<reference evidence="5" key="3">
    <citation type="submission" date="2015-04" db="UniProtKB">
        <authorList>
            <consortium name="EnsemblPlants"/>
        </authorList>
    </citation>
    <scope>IDENTIFICATION</scope>
</reference>
<evidence type="ECO:0000256" key="2">
    <source>
        <dbReference type="ARBA" id="ARBA00023242"/>
    </source>
</evidence>
<organism evidence="5 6">
    <name type="scientific">Leersia perrieri</name>
    <dbReference type="NCBI Taxonomy" id="77586"/>
    <lineage>
        <taxon>Eukaryota</taxon>
        <taxon>Viridiplantae</taxon>
        <taxon>Streptophyta</taxon>
        <taxon>Embryophyta</taxon>
        <taxon>Tracheophyta</taxon>
        <taxon>Spermatophyta</taxon>
        <taxon>Magnoliopsida</taxon>
        <taxon>Liliopsida</taxon>
        <taxon>Poales</taxon>
        <taxon>Poaceae</taxon>
        <taxon>BOP clade</taxon>
        <taxon>Oryzoideae</taxon>
        <taxon>Oryzeae</taxon>
        <taxon>Oryzinae</taxon>
        <taxon>Leersia</taxon>
    </lineage>
</organism>
<dbReference type="SUPFAM" id="SSF47762">
    <property type="entry name" value="PAH2 domain"/>
    <property type="match status" value="1"/>
</dbReference>
<keyword evidence="6" id="KW-1185">Reference proteome</keyword>
<evidence type="ECO:0000256" key="1">
    <source>
        <dbReference type="ARBA" id="ARBA00004123"/>
    </source>
</evidence>
<dbReference type="HOGENOM" id="CLU_160983_0_0_1"/>
<feature type="region of interest" description="Disordered" evidence="4">
    <location>
        <begin position="1"/>
        <end position="25"/>
    </location>
</feature>
<protein>
    <recommendedName>
        <fullName evidence="7">Histone deacetylase interacting domain-containing protein</fullName>
    </recommendedName>
</protein>
<dbReference type="Gene3D" id="1.20.1160.11">
    <property type="entry name" value="Paired amphipathic helix"/>
    <property type="match status" value="1"/>
</dbReference>
<dbReference type="GO" id="GO:0005634">
    <property type="term" value="C:nucleus"/>
    <property type="evidence" value="ECO:0007669"/>
    <property type="project" value="UniProtKB-SubCell"/>
</dbReference>
<dbReference type="AlphaFoldDB" id="A0A0D9X6X0"/>
<evidence type="ECO:0000313" key="6">
    <source>
        <dbReference type="Proteomes" id="UP000032180"/>
    </source>
</evidence>
<evidence type="ECO:0000313" key="5">
    <source>
        <dbReference type="EnsemblPlants" id="LPERR08G09540.1"/>
    </source>
</evidence>
<dbReference type="STRING" id="77586.A0A0D9X6X0"/>